<dbReference type="CDD" id="cd13400">
    <property type="entry name" value="LT_IagB-like"/>
    <property type="match status" value="1"/>
</dbReference>
<proteinExistence type="inferred from homology"/>
<dbReference type="EMBL" id="JACTVA010000023">
    <property type="protein sequence ID" value="MBC9207919.1"/>
    <property type="molecule type" value="Genomic_DNA"/>
</dbReference>
<sequence length="277" mass="29412">MDGSAQITRMGMECAGRLRQMEAMRPALARLLPAALLLLGLGTAQAAPALETDDWGRCRQAISAAEAGSGIPPGLLGAIALVESGQRNPRTGAPTPWPWAYNVAGEGHSPATKAQAMSEVSALLARGVRSVDVGCMQVNLMHHPQAFRGLEEAFDPQANLRYAARFLKELRNRHGDWGQAIARYHSGEEARGAAYSRRVALARMGSAWNGGGGGVPLPPRSIQGICAAGLTPMLFFGGMAEARRFMTPEARRSGRAVPVAPAGNRPRLACIRSTARR</sequence>
<accession>A0ABR7RMT5</accession>
<name>A0ABR7RMT5_9PROT</name>
<dbReference type="Proteomes" id="UP000626026">
    <property type="component" value="Unassembled WGS sequence"/>
</dbReference>
<dbReference type="Gene3D" id="1.10.530.10">
    <property type="match status" value="1"/>
</dbReference>
<evidence type="ECO:0000313" key="4">
    <source>
        <dbReference type="EMBL" id="MBC9207919.1"/>
    </source>
</evidence>
<keyword evidence="5" id="KW-1185">Reference proteome</keyword>
<protein>
    <submittedName>
        <fullName evidence="4">Lytic transglycosylase domain-containing protein</fullName>
    </submittedName>
</protein>
<evidence type="ECO:0000256" key="1">
    <source>
        <dbReference type="ARBA" id="ARBA00009387"/>
    </source>
</evidence>
<organism evidence="4 5">
    <name type="scientific">Teichococcus aerophilus</name>
    <dbReference type="NCBI Taxonomy" id="1224513"/>
    <lineage>
        <taxon>Bacteria</taxon>
        <taxon>Pseudomonadati</taxon>
        <taxon>Pseudomonadota</taxon>
        <taxon>Alphaproteobacteria</taxon>
        <taxon>Acetobacterales</taxon>
        <taxon>Roseomonadaceae</taxon>
        <taxon>Roseomonas</taxon>
    </lineage>
</organism>
<feature type="domain" description="Transglycosylase SLT" evidence="3">
    <location>
        <begin position="61"/>
        <end position="193"/>
    </location>
</feature>
<gene>
    <name evidence="4" type="ORF">IBL26_13825</name>
</gene>
<comment type="similarity">
    <text evidence="1">Belongs to the virb1 family.</text>
</comment>
<evidence type="ECO:0000256" key="2">
    <source>
        <dbReference type="SAM" id="SignalP"/>
    </source>
</evidence>
<dbReference type="InterPro" id="IPR008258">
    <property type="entry name" value="Transglycosylase_SLT_dom_1"/>
</dbReference>
<evidence type="ECO:0000313" key="5">
    <source>
        <dbReference type="Proteomes" id="UP000626026"/>
    </source>
</evidence>
<dbReference type="Pfam" id="PF01464">
    <property type="entry name" value="SLT"/>
    <property type="match status" value="1"/>
</dbReference>
<feature type="chain" id="PRO_5046383363" evidence="2">
    <location>
        <begin position="47"/>
        <end position="277"/>
    </location>
</feature>
<dbReference type="SUPFAM" id="SSF53955">
    <property type="entry name" value="Lysozyme-like"/>
    <property type="match status" value="1"/>
</dbReference>
<dbReference type="InterPro" id="IPR023346">
    <property type="entry name" value="Lysozyme-like_dom_sf"/>
</dbReference>
<comment type="caution">
    <text evidence="4">The sequence shown here is derived from an EMBL/GenBank/DDBJ whole genome shotgun (WGS) entry which is preliminary data.</text>
</comment>
<keyword evidence="2" id="KW-0732">Signal</keyword>
<reference evidence="4 5" key="1">
    <citation type="journal article" date="2013" name="Int. J. Syst. Evol. Microbiol.">
        <title>Roseomonas aerophila sp. nov., isolated from air.</title>
        <authorList>
            <person name="Kim S.J."/>
            <person name="Weon H.Y."/>
            <person name="Ahn J.H."/>
            <person name="Hong S.B."/>
            <person name="Seok S.J."/>
            <person name="Whang K.S."/>
            <person name="Kwon S.W."/>
        </authorList>
    </citation>
    <scope>NUCLEOTIDE SEQUENCE [LARGE SCALE GENOMIC DNA]</scope>
    <source>
        <strain evidence="4 5">NBRC 108923</strain>
    </source>
</reference>
<feature type="signal peptide" evidence="2">
    <location>
        <begin position="1"/>
        <end position="46"/>
    </location>
</feature>
<dbReference type="RefSeq" id="WP_187785079.1">
    <property type="nucleotide sequence ID" value="NZ_JACTVA010000023.1"/>
</dbReference>
<evidence type="ECO:0000259" key="3">
    <source>
        <dbReference type="Pfam" id="PF01464"/>
    </source>
</evidence>